<organism evidence="1 2">
    <name type="scientific">Candidatus Syntrophosphaera thermopropionivorans</name>
    <dbReference type="NCBI Taxonomy" id="2593015"/>
    <lineage>
        <taxon>Bacteria</taxon>
        <taxon>Pseudomonadati</taxon>
        <taxon>Candidatus Cloacimonadota</taxon>
        <taxon>Candidatus Cloacimonadia</taxon>
        <taxon>Candidatus Cloacimonadales</taxon>
        <taxon>Candidatus Cloacimonadaceae</taxon>
        <taxon>Candidatus Syntrophosphaera</taxon>
    </lineage>
</organism>
<sequence>MGRTILGDIAGFIASLLDIYILIILIRALMSWFMLYHQSKFYYFLVRITEPVLGPIRRILPRMRVDFSPVIAIILIQIIISILNRIR</sequence>
<keyword evidence="2" id="KW-1185">Reference proteome</keyword>
<evidence type="ECO:0000313" key="2">
    <source>
        <dbReference type="Proteomes" id="UP000294588"/>
    </source>
</evidence>
<gene>
    <name evidence="1" type="ORF">E0946_02920</name>
</gene>
<protein>
    <submittedName>
        <fullName evidence="1">YggT family protein</fullName>
    </submittedName>
</protein>
<proteinExistence type="predicted"/>
<accession>A0AC61QJZ2</accession>
<comment type="caution">
    <text evidence="1">The sequence shown here is derived from an EMBL/GenBank/DDBJ whole genome shotgun (WGS) entry which is preliminary data.</text>
</comment>
<name>A0AC61QJZ2_9BACT</name>
<reference evidence="1" key="1">
    <citation type="submission" date="2019-03" db="EMBL/GenBank/DDBJ databases">
        <title>Candidatus Syntrophosphaera thermopropionivorans: a novel player in syntrophic propionate oxidation during anaerobic digestion.</title>
        <authorList>
            <person name="Dyksma S."/>
        </authorList>
    </citation>
    <scope>NUCLEOTIDE SEQUENCE</scope>
    <source>
        <strain evidence="1">W5</strain>
    </source>
</reference>
<evidence type="ECO:0000313" key="1">
    <source>
        <dbReference type="EMBL" id="TDF73562.1"/>
    </source>
</evidence>
<dbReference type="EMBL" id="SMOG01000005">
    <property type="protein sequence ID" value="TDF73562.1"/>
    <property type="molecule type" value="Genomic_DNA"/>
</dbReference>
<dbReference type="Proteomes" id="UP000294588">
    <property type="component" value="Unassembled WGS sequence"/>
</dbReference>